<evidence type="ECO:0000256" key="1">
    <source>
        <dbReference type="SAM" id="MobiDB-lite"/>
    </source>
</evidence>
<dbReference type="RefSeq" id="WP_109056250.1">
    <property type="nucleotide sequence ID" value="NZ_QFFM01000003.1"/>
</dbReference>
<organism evidence="3 4">
    <name type="scientific">Bifidobacterium callitrichidarum</name>
    <dbReference type="NCBI Taxonomy" id="2052941"/>
    <lineage>
        <taxon>Bacteria</taxon>
        <taxon>Bacillati</taxon>
        <taxon>Actinomycetota</taxon>
        <taxon>Actinomycetes</taxon>
        <taxon>Bifidobacteriales</taxon>
        <taxon>Bifidobacteriaceae</taxon>
        <taxon>Bifidobacterium</taxon>
    </lineage>
</organism>
<feature type="compositionally biased region" description="Basic residues" evidence="1">
    <location>
        <begin position="11"/>
        <end position="23"/>
    </location>
</feature>
<keyword evidence="2" id="KW-0812">Transmembrane</keyword>
<feature type="compositionally biased region" description="Low complexity" evidence="1">
    <location>
        <begin position="1"/>
        <end position="10"/>
    </location>
</feature>
<feature type="compositionally biased region" description="Low complexity" evidence="1">
    <location>
        <begin position="357"/>
        <end position="374"/>
    </location>
</feature>
<sequence>MASKKQQPTKPRQKPKKQPKGKPVRWGEFENADEVELDAWKQARKKTSWVRILMTMIAFGAFMALPISLGASSTANNSLSKVEAYVAKSSDVKPGKQAAMEAVTSWLDGDSSPFPEGTSNLIWDEARRIGTTTDGEGVTTATWSHTFSFISKADGTTRQCSQLIDVSGGVSTPNGKPSLLPMQTVNSTSSSTGTTAPSGYRRIDSTDTLTQIIRQWAKVYVGKDANALTVNVADPNTQHAYQPAAIGTLSNVGINWAVYSQEGLKKGETSPYAAVSVTITFTPYGEKTDKGTDTVSHYSNSTTSMCLLVKNPTSGSAKVVDWGADGYIKGLKPYRNAVNKSLIKTTEEDSSSDETLDGSTLDGSDSSSDGTTDGSSDESTDGSSDTSTDGTSTDGSSDKTDKSTGTDSKKDTGGPATGSGDEDTSFDSGKTDTSSDSAK</sequence>
<reference evidence="3 4" key="1">
    <citation type="journal article" date="2018" name="Int. J. Syst. Evol. Microbiol.">
        <title>Bifidobacterium callitrichidarum sp. nov. from the faeces of the emperor tamarin (Saguinus imperator).</title>
        <authorList>
            <person name="Modesto M."/>
            <person name="Michelini S."/>
            <person name="Sansosti M.C."/>
            <person name="De Filippo C."/>
            <person name="Cavalieri D."/>
            <person name="Qvirist L."/>
            <person name="Andlid T."/>
            <person name="Spiezio C."/>
            <person name="Sandri C."/>
            <person name="Pascarelli S."/>
            <person name="Sgorbati B."/>
            <person name="Mattarelli P."/>
        </authorList>
    </citation>
    <scope>NUCLEOTIDE SEQUENCE [LARGE SCALE GENOMIC DNA]</scope>
    <source>
        <strain evidence="3 4">TRI 5</strain>
    </source>
</reference>
<evidence type="ECO:0000313" key="4">
    <source>
        <dbReference type="Proteomes" id="UP000245876"/>
    </source>
</evidence>
<dbReference type="Proteomes" id="UP000245876">
    <property type="component" value="Unassembled WGS sequence"/>
</dbReference>
<protein>
    <submittedName>
        <fullName evidence="3">Uncharacterized protein</fullName>
    </submittedName>
</protein>
<feature type="compositionally biased region" description="Basic and acidic residues" evidence="1">
    <location>
        <begin position="396"/>
        <end position="412"/>
    </location>
</feature>
<keyword evidence="2" id="KW-1133">Transmembrane helix</keyword>
<keyword evidence="2" id="KW-0472">Membrane</keyword>
<proteinExistence type="predicted"/>
<keyword evidence="4" id="KW-1185">Reference proteome</keyword>
<feature type="region of interest" description="Disordered" evidence="1">
    <location>
        <begin position="345"/>
        <end position="439"/>
    </location>
</feature>
<evidence type="ECO:0000313" key="3">
    <source>
        <dbReference type="EMBL" id="PWG66681.1"/>
    </source>
</evidence>
<feature type="region of interest" description="Disordered" evidence="1">
    <location>
        <begin position="1"/>
        <end position="28"/>
    </location>
</feature>
<accession>A0A2U2NC06</accession>
<evidence type="ECO:0000256" key="2">
    <source>
        <dbReference type="SAM" id="Phobius"/>
    </source>
</evidence>
<feature type="compositionally biased region" description="Low complexity" evidence="1">
    <location>
        <begin position="381"/>
        <end position="395"/>
    </location>
</feature>
<feature type="compositionally biased region" description="Polar residues" evidence="1">
    <location>
        <begin position="426"/>
        <end position="439"/>
    </location>
</feature>
<feature type="transmembrane region" description="Helical" evidence="2">
    <location>
        <begin position="49"/>
        <end position="71"/>
    </location>
</feature>
<dbReference type="OrthoDB" id="10010348at2"/>
<dbReference type="AlphaFoldDB" id="A0A2U2NC06"/>
<comment type="caution">
    <text evidence="3">The sequence shown here is derived from an EMBL/GenBank/DDBJ whole genome shotgun (WGS) entry which is preliminary data.</text>
</comment>
<dbReference type="EMBL" id="QFFM01000003">
    <property type="protein sequence ID" value="PWG66681.1"/>
    <property type="molecule type" value="Genomic_DNA"/>
</dbReference>
<gene>
    <name evidence="3" type="ORF">DF196_01905</name>
</gene>
<name>A0A2U2NC06_9BIFI</name>